<feature type="compositionally biased region" description="Low complexity" evidence="1">
    <location>
        <begin position="196"/>
        <end position="218"/>
    </location>
</feature>
<dbReference type="EMBL" id="GL379788">
    <property type="protein sequence ID" value="EGT40577.1"/>
    <property type="molecule type" value="Genomic_DNA"/>
</dbReference>
<reference evidence="3" key="1">
    <citation type="submission" date="2011-07" db="EMBL/GenBank/DDBJ databases">
        <authorList>
            <consortium name="Caenorhabditis brenneri Sequencing and Analysis Consortium"/>
            <person name="Wilson R.K."/>
        </authorList>
    </citation>
    <scope>NUCLEOTIDE SEQUENCE [LARGE SCALE GENOMIC DNA]</scope>
    <source>
        <strain evidence="3">PB2801</strain>
    </source>
</reference>
<dbReference type="SUPFAM" id="SSF48371">
    <property type="entry name" value="ARM repeat"/>
    <property type="match status" value="1"/>
</dbReference>
<keyword evidence="3" id="KW-1185">Reference proteome</keyword>
<evidence type="ECO:0000256" key="1">
    <source>
        <dbReference type="SAM" id="MobiDB-lite"/>
    </source>
</evidence>
<feature type="compositionally biased region" description="Basic and acidic residues" evidence="1">
    <location>
        <begin position="131"/>
        <end position="166"/>
    </location>
</feature>
<dbReference type="AlphaFoldDB" id="G0MAZ9"/>
<dbReference type="Proteomes" id="UP000008068">
    <property type="component" value="Unassembled WGS sequence"/>
</dbReference>
<dbReference type="InterPro" id="IPR016024">
    <property type="entry name" value="ARM-type_fold"/>
</dbReference>
<proteinExistence type="predicted"/>
<sequence>MAESELFAHLLELLPKQNVDSKTKQAIVSGISSCVRSCPTAWGKLFDLGGVDKIQKMLEDEESHVVVAKAAHFLLACHETLIDPVLPAINHRKELEASILHAYAALLRRVPEHLEGEEASCHQGQNGALGKRTEQKRQAAHQEQETADDRLHQQMEKDAKRVRREEAEIEEEAQAAHRARVAALEAMKKERKRASRPQVQQAPPQAQAARQAPSRAPSAPAPSGPTVPAATVRASRSPRAGTPTFRLRSRTVALLPAAPPTSLNAPT</sequence>
<dbReference type="HOGENOM" id="CLU_1042899_0_0_1"/>
<evidence type="ECO:0000313" key="3">
    <source>
        <dbReference type="Proteomes" id="UP000008068"/>
    </source>
</evidence>
<protein>
    <submittedName>
        <fullName evidence="2">Uncharacterized protein</fullName>
    </submittedName>
</protein>
<organism evidence="3">
    <name type="scientific">Caenorhabditis brenneri</name>
    <name type="common">Nematode worm</name>
    <dbReference type="NCBI Taxonomy" id="135651"/>
    <lineage>
        <taxon>Eukaryota</taxon>
        <taxon>Metazoa</taxon>
        <taxon>Ecdysozoa</taxon>
        <taxon>Nematoda</taxon>
        <taxon>Chromadorea</taxon>
        <taxon>Rhabditida</taxon>
        <taxon>Rhabditina</taxon>
        <taxon>Rhabditomorpha</taxon>
        <taxon>Rhabditoidea</taxon>
        <taxon>Rhabditidae</taxon>
        <taxon>Peloderinae</taxon>
        <taxon>Caenorhabditis</taxon>
    </lineage>
</organism>
<gene>
    <name evidence="2" type="ORF">CAEBREN_21881</name>
</gene>
<accession>G0MAZ9</accession>
<name>G0MAZ9_CAEBE</name>
<evidence type="ECO:0000313" key="2">
    <source>
        <dbReference type="EMBL" id="EGT40577.1"/>
    </source>
</evidence>
<dbReference type="InParanoid" id="G0MAZ9"/>
<feature type="region of interest" description="Disordered" evidence="1">
    <location>
        <begin position="117"/>
        <end position="267"/>
    </location>
</feature>